<keyword evidence="2" id="KW-1277">Toxin-antitoxin system</keyword>
<comment type="similarity">
    <text evidence="1">Belongs to the PemK/MazF family.</text>
</comment>
<dbReference type="GO" id="GO:0003677">
    <property type="term" value="F:DNA binding"/>
    <property type="evidence" value="ECO:0007669"/>
    <property type="project" value="InterPro"/>
</dbReference>
<dbReference type="Proteomes" id="UP000011912">
    <property type="component" value="Unassembled WGS sequence"/>
</dbReference>
<reference evidence="3 4" key="1">
    <citation type="journal article" date="2013" name="Genome Announc.">
        <title>Genome Sequence of Lactobacillus saerimneri 30a (Formerly Lactobacillus sp. Strain 30a), a Reference Lactic Acid Bacterium Strain Producing Biogenic Amines.</title>
        <authorList>
            <person name="Romano A."/>
            <person name="Trip H."/>
            <person name="Campbell-Sills H."/>
            <person name="Bouchez O."/>
            <person name="Sherman D."/>
            <person name="Lolkema J.S."/>
            <person name="Lucas P.M."/>
        </authorList>
    </citation>
    <scope>NUCLEOTIDE SEQUENCE [LARGE SCALE GENOMIC DNA]</scope>
    <source>
        <strain evidence="3 4">30a</strain>
    </source>
</reference>
<dbReference type="PATRIC" id="fig|1227363.6.peg.1131"/>
<sequence length="105" mass="11868">MIEIHQGDIIVVDAEPHAEHEMGEHDPKQGNIRRHFLVVSRYEYNRRACLVCGLAITHNHVESPFRFPIVDFESGTNGDALLLQLLTYGFVARNGKVIGHLHDKG</sequence>
<accession>M5J783</accession>
<dbReference type="SUPFAM" id="SSF50118">
    <property type="entry name" value="Cell growth inhibitor/plasmid maintenance toxic component"/>
    <property type="match status" value="1"/>
</dbReference>
<dbReference type="EMBL" id="ANAG01000017">
    <property type="protein sequence ID" value="EKW98494.1"/>
    <property type="molecule type" value="Genomic_DNA"/>
</dbReference>
<evidence type="ECO:0000256" key="2">
    <source>
        <dbReference type="ARBA" id="ARBA00022649"/>
    </source>
</evidence>
<dbReference type="Pfam" id="PF02452">
    <property type="entry name" value="PemK_toxin"/>
    <property type="match status" value="1"/>
</dbReference>
<dbReference type="STRING" id="1227363.D271_05780"/>
<evidence type="ECO:0000313" key="4">
    <source>
        <dbReference type="Proteomes" id="UP000011912"/>
    </source>
</evidence>
<evidence type="ECO:0000256" key="1">
    <source>
        <dbReference type="ARBA" id="ARBA00007521"/>
    </source>
</evidence>
<gene>
    <name evidence="3" type="ORF">D271_05780</name>
</gene>
<keyword evidence="4" id="KW-1185">Reference proteome</keyword>
<dbReference type="InterPro" id="IPR011067">
    <property type="entry name" value="Plasmid_toxin/cell-grow_inhib"/>
</dbReference>
<protein>
    <submittedName>
        <fullName evidence="3">Transcriptional modulator of maze/toxin, mazf</fullName>
    </submittedName>
</protein>
<name>M5J783_9LACO</name>
<dbReference type="InterPro" id="IPR003477">
    <property type="entry name" value="PemK-like"/>
</dbReference>
<comment type="caution">
    <text evidence="3">The sequence shown here is derived from an EMBL/GenBank/DDBJ whole genome shotgun (WGS) entry which is preliminary data.</text>
</comment>
<proteinExistence type="inferred from homology"/>
<evidence type="ECO:0000313" key="3">
    <source>
        <dbReference type="EMBL" id="EKW98494.1"/>
    </source>
</evidence>
<organism evidence="3 4">
    <name type="scientific">Ligilactobacillus saerimneri 30a</name>
    <dbReference type="NCBI Taxonomy" id="1227363"/>
    <lineage>
        <taxon>Bacteria</taxon>
        <taxon>Bacillati</taxon>
        <taxon>Bacillota</taxon>
        <taxon>Bacilli</taxon>
        <taxon>Lactobacillales</taxon>
        <taxon>Lactobacillaceae</taxon>
        <taxon>Ligilactobacillus</taxon>
    </lineage>
</organism>
<dbReference type="AlphaFoldDB" id="M5J783"/>
<dbReference type="Gene3D" id="2.30.30.110">
    <property type="match status" value="1"/>
</dbReference>
<dbReference type="RefSeq" id="WP_009554347.1">
    <property type="nucleotide sequence ID" value="NZ_ANAG01000017.1"/>
</dbReference>